<evidence type="ECO:0000313" key="3">
    <source>
        <dbReference type="EMBL" id="TRY13583.1"/>
    </source>
</evidence>
<feature type="domain" description="Peptidoglycan binding" evidence="2">
    <location>
        <begin position="102"/>
        <end position="167"/>
    </location>
</feature>
<protein>
    <submittedName>
        <fullName evidence="3">Peptidoglycan-binding protein</fullName>
    </submittedName>
</protein>
<dbReference type="InterPro" id="IPR018537">
    <property type="entry name" value="Peptidoglycan-bd_3"/>
</dbReference>
<dbReference type="OrthoDB" id="9815229at2"/>
<gene>
    <name evidence="3" type="ORF">FN961_15210</name>
</gene>
<dbReference type="Gene3D" id="1.20.141.10">
    <property type="entry name" value="Chitosanase, subunit A, domain 1"/>
    <property type="match status" value="1"/>
</dbReference>
<dbReference type="InterPro" id="IPR023346">
    <property type="entry name" value="Lysozyme-like_dom_sf"/>
</dbReference>
<name>A0A553JMB3_SHEHA</name>
<dbReference type="AlphaFoldDB" id="A0A553JMB3"/>
<evidence type="ECO:0000259" key="2">
    <source>
        <dbReference type="Pfam" id="PF09374"/>
    </source>
</evidence>
<dbReference type="CDD" id="cd13926">
    <property type="entry name" value="N-acetylmuramidase_GH108"/>
    <property type="match status" value="1"/>
</dbReference>
<feature type="domain" description="TtsA-like Glycoside hydrolase family 108" evidence="1">
    <location>
        <begin position="23"/>
        <end position="98"/>
    </location>
</feature>
<proteinExistence type="predicted"/>
<keyword evidence="4" id="KW-1185">Reference proteome</keyword>
<reference evidence="4" key="1">
    <citation type="submission" date="2019-07" db="EMBL/GenBank/DDBJ databases">
        <title>Shewanella sp. YLB-08 draft genomic sequence.</title>
        <authorList>
            <person name="Yu L."/>
        </authorList>
    </citation>
    <scope>NUCLEOTIDE SEQUENCE [LARGE SCALE GENOMIC DNA]</scope>
    <source>
        <strain evidence="4">JCM 20706</strain>
    </source>
</reference>
<dbReference type="RefSeq" id="WP_144041029.1">
    <property type="nucleotide sequence ID" value="NZ_BMPL01000011.1"/>
</dbReference>
<dbReference type="InterPro" id="IPR008565">
    <property type="entry name" value="TtsA-like_GH18_dom"/>
</dbReference>
<comment type="caution">
    <text evidence="3">The sequence shown here is derived from an EMBL/GenBank/DDBJ whole genome shotgun (WGS) entry which is preliminary data.</text>
</comment>
<evidence type="ECO:0000259" key="1">
    <source>
        <dbReference type="Pfam" id="PF05838"/>
    </source>
</evidence>
<dbReference type="SUPFAM" id="SSF53955">
    <property type="entry name" value="Lysozyme-like"/>
    <property type="match status" value="1"/>
</dbReference>
<accession>A0A553JMB3</accession>
<organism evidence="3 4">
    <name type="scientific">Shewanella hanedai</name>
    <name type="common">Alteromonas hanedai</name>
    <dbReference type="NCBI Taxonomy" id="25"/>
    <lineage>
        <taxon>Bacteria</taxon>
        <taxon>Pseudomonadati</taxon>
        <taxon>Pseudomonadota</taxon>
        <taxon>Gammaproteobacteria</taxon>
        <taxon>Alteromonadales</taxon>
        <taxon>Shewanellaceae</taxon>
        <taxon>Shewanella</taxon>
    </lineage>
</organism>
<sequence length="179" mass="20451">MGSISTRQPYHSAYSQAFLCAVNFVFSKEGGYYRNAKDLGGKTHFGISSKAYPKEDILNLTQERAQFLYHRDYWRATYCREWPAPVALLVFDGAVQHGQITAIRLLQECVGIKADGLVGPVTRHAVFNANPLWLSARYCLRRARLYNRIQIKKPSQVTFIEGWFNRLRDGLDTAFKVAI</sequence>
<dbReference type="Pfam" id="PF09374">
    <property type="entry name" value="PG_binding_3"/>
    <property type="match status" value="1"/>
</dbReference>
<dbReference type="Proteomes" id="UP000318126">
    <property type="component" value="Unassembled WGS sequence"/>
</dbReference>
<evidence type="ECO:0000313" key="4">
    <source>
        <dbReference type="Proteomes" id="UP000318126"/>
    </source>
</evidence>
<dbReference type="Pfam" id="PF05838">
    <property type="entry name" value="Glyco_hydro_108"/>
    <property type="match status" value="1"/>
</dbReference>
<dbReference type="EMBL" id="VKGK01000018">
    <property type="protein sequence ID" value="TRY13583.1"/>
    <property type="molecule type" value="Genomic_DNA"/>
</dbReference>